<keyword evidence="2" id="KW-0812">Transmembrane</keyword>
<feature type="region of interest" description="Disordered" evidence="1">
    <location>
        <begin position="1"/>
        <end position="21"/>
    </location>
</feature>
<feature type="transmembrane region" description="Helical" evidence="2">
    <location>
        <begin position="20"/>
        <end position="39"/>
    </location>
</feature>
<evidence type="ECO:0000313" key="3">
    <source>
        <dbReference type="EMBL" id="KJE20573.1"/>
    </source>
</evidence>
<keyword evidence="2" id="KW-1133">Transmembrane helix</keyword>
<protein>
    <submittedName>
        <fullName evidence="3">Uncharacterized protein</fullName>
    </submittedName>
</protein>
<evidence type="ECO:0000313" key="4">
    <source>
        <dbReference type="Proteomes" id="UP000032545"/>
    </source>
</evidence>
<dbReference type="EMBL" id="JYFN01000057">
    <property type="protein sequence ID" value="KJE20573.1"/>
    <property type="molecule type" value="Genomic_DNA"/>
</dbReference>
<keyword evidence="4" id="KW-1185">Reference proteome</keyword>
<proteinExistence type="predicted"/>
<gene>
    <name evidence="3" type="ORF">FF36_05165</name>
</gene>
<dbReference type="PATRIC" id="fig|1502723.3.peg.5370"/>
<keyword evidence="2" id="KW-0472">Membrane</keyword>
<evidence type="ECO:0000256" key="1">
    <source>
        <dbReference type="SAM" id="MobiDB-lite"/>
    </source>
</evidence>
<reference evidence="4" key="1">
    <citation type="submission" date="2015-02" db="EMBL/GenBank/DDBJ databases">
        <title>Draft Genome of Frankia sp. CpI1-S.</title>
        <authorList>
            <person name="Oshone R.T."/>
            <person name="Ngom M."/>
            <person name="Ghodhbane-Gtari F."/>
            <person name="Gtari M."/>
            <person name="Morris K."/>
            <person name="Thomas K."/>
            <person name="Sen A."/>
            <person name="Tisa L.S."/>
        </authorList>
    </citation>
    <scope>NUCLEOTIDE SEQUENCE [LARGE SCALE GENOMIC DNA]</scope>
    <source>
        <strain evidence="4">CpI1-S</strain>
    </source>
</reference>
<dbReference type="AlphaFoldDB" id="A0A0D8B8G0"/>
<dbReference type="RefSeq" id="WP_157866986.1">
    <property type="nucleotide sequence ID" value="NZ_JYFN01000057.1"/>
</dbReference>
<name>A0A0D8B8G0_9ACTN</name>
<comment type="caution">
    <text evidence="3">The sequence shown here is derived from an EMBL/GenBank/DDBJ whole genome shotgun (WGS) entry which is preliminary data.</text>
</comment>
<dbReference type="Proteomes" id="UP000032545">
    <property type="component" value="Unassembled WGS sequence"/>
</dbReference>
<organism evidence="3 4">
    <name type="scientific">Frankia torreyi</name>
    <dbReference type="NCBI Taxonomy" id="1856"/>
    <lineage>
        <taxon>Bacteria</taxon>
        <taxon>Bacillati</taxon>
        <taxon>Actinomycetota</taxon>
        <taxon>Actinomycetes</taxon>
        <taxon>Frankiales</taxon>
        <taxon>Frankiaceae</taxon>
        <taxon>Frankia</taxon>
    </lineage>
</organism>
<sequence>MQTAPRLVTVSGPRVPHRSQPGISGTRAVGFFLAAVVFFDRGALVDRRH</sequence>
<accession>A0A0D8B8G0</accession>
<reference evidence="3 4" key="2">
    <citation type="journal article" date="2016" name="Genome Announc.">
        <title>Permanent Draft Genome Sequences for Two Variants of Frankia sp. Strain CpI1, the First Frankia Strain Isolated from Root Nodules of Comptonia peregrina.</title>
        <authorList>
            <person name="Oshone R."/>
            <person name="Hurst S.G.IV."/>
            <person name="Abebe-Akele F."/>
            <person name="Simpson S."/>
            <person name="Morris K."/>
            <person name="Thomas W.K."/>
            <person name="Tisa L.S."/>
        </authorList>
    </citation>
    <scope>NUCLEOTIDE SEQUENCE [LARGE SCALE GENOMIC DNA]</scope>
    <source>
        <strain evidence="4">CpI1-S</strain>
    </source>
</reference>
<evidence type="ECO:0000256" key="2">
    <source>
        <dbReference type="SAM" id="Phobius"/>
    </source>
</evidence>